<dbReference type="AlphaFoldDB" id="A0AAF0ZSF4"/>
<protein>
    <submittedName>
        <fullName evidence="1">Uncharacterized protein</fullName>
    </submittedName>
</protein>
<dbReference type="EMBL" id="CP133620">
    <property type="protein sequence ID" value="WMV47374.1"/>
    <property type="molecule type" value="Genomic_DNA"/>
</dbReference>
<organism evidence="1 2">
    <name type="scientific">Solanum verrucosum</name>
    <dbReference type="NCBI Taxonomy" id="315347"/>
    <lineage>
        <taxon>Eukaryota</taxon>
        <taxon>Viridiplantae</taxon>
        <taxon>Streptophyta</taxon>
        <taxon>Embryophyta</taxon>
        <taxon>Tracheophyta</taxon>
        <taxon>Spermatophyta</taxon>
        <taxon>Magnoliopsida</taxon>
        <taxon>eudicotyledons</taxon>
        <taxon>Gunneridae</taxon>
        <taxon>Pentapetalae</taxon>
        <taxon>asterids</taxon>
        <taxon>lamiids</taxon>
        <taxon>Solanales</taxon>
        <taxon>Solanaceae</taxon>
        <taxon>Solanoideae</taxon>
        <taxon>Solaneae</taxon>
        <taxon>Solanum</taxon>
    </lineage>
</organism>
<dbReference type="Proteomes" id="UP001234989">
    <property type="component" value="Chromosome 9"/>
</dbReference>
<evidence type="ECO:0000313" key="2">
    <source>
        <dbReference type="Proteomes" id="UP001234989"/>
    </source>
</evidence>
<evidence type="ECO:0000313" key="1">
    <source>
        <dbReference type="EMBL" id="WMV47374.1"/>
    </source>
</evidence>
<keyword evidence="2" id="KW-1185">Reference proteome</keyword>
<name>A0AAF0ZSF4_SOLVR</name>
<accession>A0AAF0ZSF4</accession>
<gene>
    <name evidence="1" type="ORF">MTR67_040759</name>
</gene>
<proteinExistence type="predicted"/>
<reference evidence="1" key="1">
    <citation type="submission" date="2023-08" db="EMBL/GenBank/DDBJ databases">
        <title>A de novo genome assembly of Solanum verrucosum Schlechtendal, a Mexican diploid species geographically isolated from the other diploid A-genome species in potato relatives.</title>
        <authorList>
            <person name="Hosaka K."/>
        </authorList>
    </citation>
    <scope>NUCLEOTIDE SEQUENCE</scope>
    <source>
        <tissue evidence="1">Young leaves</tissue>
    </source>
</reference>
<sequence>MFLALRNITWIMPGKNSETLSSWREAGLEVRDRGRWRMVPACIWWTIGKERSSRCFENRINSVQQMKMNCILLFCFWCRQSHSV</sequence>